<reference evidence="2 3" key="1">
    <citation type="journal article" date="2018" name="Biotechnol. Biofuels">
        <title>Integrative visual omics of the white-rot fungus Polyporus brumalis exposes the biotechnological potential of its oxidative enzymes for delignifying raw plant biomass.</title>
        <authorList>
            <person name="Miyauchi S."/>
            <person name="Rancon A."/>
            <person name="Drula E."/>
            <person name="Hage H."/>
            <person name="Chaduli D."/>
            <person name="Favel A."/>
            <person name="Grisel S."/>
            <person name="Henrissat B."/>
            <person name="Herpoel-Gimbert I."/>
            <person name="Ruiz-Duenas F.J."/>
            <person name="Chevret D."/>
            <person name="Hainaut M."/>
            <person name="Lin J."/>
            <person name="Wang M."/>
            <person name="Pangilinan J."/>
            <person name="Lipzen A."/>
            <person name="Lesage-Meessen L."/>
            <person name="Navarro D."/>
            <person name="Riley R."/>
            <person name="Grigoriev I.V."/>
            <person name="Zhou S."/>
            <person name="Raouche S."/>
            <person name="Rosso M.N."/>
        </authorList>
    </citation>
    <scope>NUCLEOTIDE SEQUENCE [LARGE SCALE GENOMIC DNA]</scope>
    <source>
        <strain evidence="2 3">BRFM 1820</strain>
    </source>
</reference>
<accession>A0A371CRH8</accession>
<gene>
    <name evidence="2" type="ORF">OH76DRAFT_1253927</name>
</gene>
<proteinExistence type="predicted"/>
<sequence>MHDQPNDRRHIQYTRMCGVHFGYAAHEESGSGKTATRHSPSFDIAQAPTHLTTRHSDRCRTHGALTAPAAGDGDEAATLRPSGRKKDVVACPPQSPIPYSCASEGKTLLRSCGDKVSRNGVRSESENAQLSCDTDVTGRAQRHELGRSSAFGHLEHVTLKIPIILRHGQDNACTEIEFARKRAGRASGS</sequence>
<dbReference type="EMBL" id="KZ857474">
    <property type="protein sequence ID" value="RDX42888.1"/>
    <property type="molecule type" value="Genomic_DNA"/>
</dbReference>
<name>A0A371CRH8_9APHY</name>
<keyword evidence="3" id="KW-1185">Reference proteome</keyword>
<protein>
    <submittedName>
        <fullName evidence="2">Uncharacterized protein</fullName>
    </submittedName>
</protein>
<feature type="region of interest" description="Disordered" evidence="1">
    <location>
        <begin position="65"/>
        <end position="91"/>
    </location>
</feature>
<dbReference type="Proteomes" id="UP000256964">
    <property type="component" value="Unassembled WGS sequence"/>
</dbReference>
<dbReference type="AlphaFoldDB" id="A0A371CRH8"/>
<evidence type="ECO:0000313" key="3">
    <source>
        <dbReference type="Proteomes" id="UP000256964"/>
    </source>
</evidence>
<organism evidence="2 3">
    <name type="scientific">Lentinus brumalis</name>
    <dbReference type="NCBI Taxonomy" id="2498619"/>
    <lineage>
        <taxon>Eukaryota</taxon>
        <taxon>Fungi</taxon>
        <taxon>Dikarya</taxon>
        <taxon>Basidiomycota</taxon>
        <taxon>Agaricomycotina</taxon>
        <taxon>Agaricomycetes</taxon>
        <taxon>Polyporales</taxon>
        <taxon>Polyporaceae</taxon>
        <taxon>Lentinus</taxon>
    </lineage>
</organism>
<evidence type="ECO:0000256" key="1">
    <source>
        <dbReference type="SAM" id="MobiDB-lite"/>
    </source>
</evidence>
<evidence type="ECO:0000313" key="2">
    <source>
        <dbReference type="EMBL" id="RDX42888.1"/>
    </source>
</evidence>